<dbReference type="Pfam" id="PF13450">
    <property type="entry name" value="NAD_binding_8"/>
    <property type="match status" value="1"/>
</dbReference>
<dbReference type="Gene3D" id="3.50.50.60">
    <property type="entry name" value="FAD/NAD(P)-binding domain"/>
    <property type="match status" value="1"/>
</dbReference>
<protein>
    <submittedName>
        <fullName evidence="2">FAD-dependent oxidoreductase</fullName>
    </submittedName>
</protein>
<reference evidence="2 3" key="1">
    <citation type="submission" date="2022-06" db="EMBL/GenBank/DDBJ databases">
        <title>Haloarcula sp. a new haloarchaeum isolate from saline soil.</title>
        <authorList>
            <person name="Strakova D."/>
            <person name="Galisteo C."/>
            <person name="Sanchez-Porro C."/>
            <person name="Ventosa A."/>
        </authorList>
    </citation>
    <scope>NUCLEOTIDE SEQUENCE [LARGE SCALE GENOMIC DNA]</scope>
    <source>
        <strain evidence="2 3">S1CR25-12</strain>
    </source>
</reference>
<feature type="domain" description="UDP-galactopyranose mutase C-terminal" evidence="1">
    <location>
        <begin position="148"/>
        <end position="316"/>
    </location>
</feature>
<comment type="caution">
    <text evidence="2">The sequence shown here is derived from an EMBL/GenBank/DDBJ whole genome shotgun (WGS) entry which is preliminary data.</text>
</comment>
<name>A0ABU2FGH8_9EURY</name>
<evidence type="ECO:0000259" key="1">
    <source>
        <dbReference type="Pfam" id="PF03275"/>
    </source>
</evidence>
<dbReference type="Pfam" id="PF03275">
    <property type="entry name" value="GLF"/>
    <property type="match status" value="1"/>
</dbReference>
<gene>
    <name evidence="2" type="ORF">NDI56_18205</name>
</gene>
<dbReference type="PANTHER" id="PTHR21197:SF0">
    <property type="entry name" value="UDP-GALACTOPYRANOSE MUTASE"/>
    <property type="match status" value="1"/>
</dbReference>
<dbReference type="SUPFAM" id="SSF51905">
    <property type="entry name" value="FAD/NAD(P)-binding domain"/>
    <property type="match status" value="1"/>
</dbReference>
<dbReference type="PANTHER" id="PTHR21197">
    <property type="entry name" value="UDP-GALACTOPYRANOSE MUTASE"/>
    <property type="match status" value="1"/>
</dbReference>
<keyword evidence="3" id="KW-1185">Reference proteome</keyword>
<dbReference type="EMBL" id="JAMQON010000006">
    <property type="protein sequence ID" value="MDS0261337.1"/>
    <property type="molecule type" value="Genomic_DNA"/>
</dbReference>
<dbReference type="Proteomes" id="UP001259659">
    <property type="component" value="Unassembled WGS sequence"/>
</dbReference>
<accession>A0ABU2FGH8</accession>
<dbReference type="InterPro" id="IPR015899">
    <property type="entry name" value="UDP-GalPyranose_mutase_C"/>
</dbReference>
<proteinExistence type="predicted"/>
<evidence type="ECO:0000313" key="3">
    <source>
        <dbReference type="Proteomes" id="UP001259659"/>
    </source>
</evidence>
<dbReference type="RefSeq" id="WP_310921159.1">
    <property type="nucleotide sequence ID" value="NZ_JAMQON010000006.1"/>
</dbReference>
<dbReference type="InterPro" id="IPR036188">
    <property type="entry name" value="FAD/NAD-bd_sf"/>
</dbReference>
<organism evidence="2 3">
    <name type="scientific">Haloarcula saliterrae</name>
    <dbReference type="NCBI Taxonomy" id="2950534"/>
    <lineage>
        <taxon>Archaea</taxon>
        <taxon>Methanobacteriati</taxon>
        <taxon>Methanobacteriota</taxon>
        <taxon>Stenosarchaea group</taxon>
        <taxon>Halobacteria</taxon>
        <taxon>Halobacteriales</taxon>
        <taxon>Haloarculaceae</taxon>
        <taxon>Haloarcula</taxon>
    </lineage>
</organism>
<evidence type="ECO:0000313" key="2">
    <source>
        <dbReference type="EMBL" id="MDS0261337.1"/>
    </source>
</evidence>
<sequence length="417" mass="48301">MTTITVIGAGVAGCSVSYLLDQEGYDVTVVEKDAVGGLLREIEFDTGYHCDSAPHLLFFDETEEAIVGELFSEFTDLEPHDFYAATYPRGDLSDPHHYPVSKQNIEKWDDADQIHAELEEAPGKTDADFFEEYMKNQVGETLYERYNKNYTEKHWGIDPKRITGDWFDFKISFPEEETEFFGDGAYYPDDKYTDILHQMLSGCDVVFDGVSDLETRGDRITAVRTESGDRIESDLFVSTIDPSVIVDTDEELEYRSMSILGTHVKADERLFPDHVDWGYFPNDYEFTRVTDYEFVPQETPDGEYILTTEFPCFVGDELWSQSESWYAEYLQQFLDEQGIEAEILDSQLRRAPRAYPLPVTEEIEKFERINEQLSSYRNMFNLGRVSTYEYIWIKDIVQQAYETVDEVRTHVPVEKAD</sequence>